<dbReference type="Pfam" id="PF02338">
    <property type="entry name" value="OTU"/>
    <property type="match status" value="1"/>
</dbReference>
<organism evidence="3 4">
    <name type="scientific">Magallana gigas</name>
    <name type="common">Pacific oyster</name>
    <name type="synonym">Crassostrea gigas</name>
    <dbReference type="NCBI Taxonomy" id="29159"/>
    <lineage>
        <taxon>Eukaryota</taxon>
        <taxon>Metazoa</taxon>
        <taxon>Spiralia</taxon>
        <taxon>Lophotrochozoa</taxon>
        <taxon>Mollusca</taxon>
        <taxon>Bivalvia</taxon>
        <taxon>Autobranchia</taxon>
        <taxon>Pteriomorphia</taxon>
        <taxon>Ostreida</taxon>
        <taxon>Ostreoidea</taxon>
        <taxon>Ostreidae</taxon>
        <taxon>Magallana</taxon>
    </lineage>
</organism>
<dbReference type="SUPFAM" id="SSF54001">
    <property type="entry name" value="Cysteine proteinases"/>
    <property type="match status" value="1"/>
</dbReference>
<accession>A0A8W8LGK2</accession>
<evidence type="ECO:0000259" key="2">
    <source>
        <dbReference type="PROSITE" id="PS50802"/>
    </source>
</evidence>
<name>A0A8W8LGK2_MAGGI</name>
<evidence type="ECO:0000256" key="1">
    <source>
        <dbReference type="SAM" id="MobiDB-lite"/>
    </source>
</evidence>
<dbReference type="Proteomes" id="UP000005408">
    <property type="component" value="Unassembled WGS sequence"/>
</dbReference>
<feature type="compositionally biased region" description="Basic residues" evidence="1">
    <location>
        <begin position="161"/>
        <end position="172"/>
    </location>
</feature>
<dbReference type="InterPro" id="IPR003323">
    <property type="entry name" value="OTU_dom"/>
</dbReference>
<dbReference type="InterPro" id="IPR038765">
    <property type="entry name" value="Papain-like_cys_pep_sf"/>
</dbReference>
<sequence>MNSSNNNTGSRFDDESRRFKNVYRCHSPNLLRMRVDIMRFPQYSDFFSDPPFGFDLFHRRRQNYDAAVREIPVQFDPFSSLHTFRQNRATDNRSAFSDFDGDIPEDFWEPVIRQDNKASKRSNTYKKLKKDRKQLEETSPAFLYLSDDESCDINNSGVSTKSRHKSLSRSIKKSQDAKADEFRSSIPGTGAGSLQAVTDIKKPKIGVSHTADEELEKACNYKSTLETGQSKPECIEVDSLEEAVDYQDLCDFFGCDGSTTQPETSTKSSSSSNIRPTPSYPAYDIIRRILKKENRCIDYIEGDGNCFFRSLSKVIYESESCHSELRQAVVDLLEKFPREFEQFIDGSVHEHIKTMRKLGTWATQTEIYVAATLLQRDVYVLSPDHTGEVYRWLLFSPRFSYKEASVYDQCYLTLCHTNGNHYDRIASVDKNCNCGVPPPQMMGIQGAVDLTEEVV</sequence>
<feature type="domain" description="OTU" evidence="2">
    <location>
        <begin position="295"/>
        <end position="428"/>
    </location>
</feature>
<feature type="region of interest" description="Disordered" evidence="1">
    <location>
        <begin position="155"/>
        <end position="187"/>
    </location>
</feature>
<reference evidence="3" key="1">
    <citation type="submission" date="2022-08" db="UniProtKB">
        <authorList>
            <consortium name="EnsemblMetazoa"/>
        </authorList>
    </citation>
    <scope>IDENTIFICATION</scope>
    <source>
        <strain evidence="3">05x7-T-G4-1.051#20</strain>
    </source>
</reference>
<dbReference type="CDD" id="cd22755">
    <property type="entry name" value="OTU_CeDUB-like"/>
    <property type="match status" value="1"/>
</dbReference>
<evidence type="ECO:0000313" key="4">
    <source>
        <dbReference type="Proteomes" id="UP000005408"/>
    </source>
</evidence>
<dbReference type="InterPro" id="IPR050704">
    <property type="entry name" value="Peptidase_C85-like"/>
</dbReference>
<dbReference type="AlphaFoldDB" id="A0A8W8LGK2"/>
<feature type="compositionally biased region" description="Basic and acidic residues" evidence="1">
    <location>
        <begin position="173"/>
        <end position="183"/>
    </location>
</feature>
<dbReference type="Gene3D" id="3.90.70.80">
    <property type="match status" value="1"/>
</dbReference>
<dbReference type="PANTHER" id="PTHR12419">
    <property type="entry name" value="OTU DOMAIN CONTAINING PROTEIN"/>
    <property type="match status" value="1"/>
</dbReference>
<dbReference type="GO" id="GO:0016579">
    <property type="term" value="P:protein deubiquitination"/>
    <property type="evidence" value="ECO:0007669"/>
    <property type="project" value="TreeGrafter"/>
</dbReference>
<dbReference type="GO" id="GO:0004843">
    <property type="term" value="F:cysteine-type deubiquitinase activity"/>
    <property type="evidence" value="ECO:0007669"/>
    <property type="project" value="TreeGrafter"/>
</dbReference>
<dbReference type="EnsemblMetazoa" id="G27882.11">
    <property type="protein sequence ID" value="G27882.11:cds"/>
    <property type="gene ID" value="G27882"/>
</dbReference>
<dbReference type="PROSITE" id="PS50802">
    <property type="entry name" value="OTU"/>
    <property type="match status" value="1"/>
</dbReference>
<keyword evidence="4" id="KW-1185">Reference proteome</keyword>
<protein>
    <recommendedName>
        <fullName evidence="2">OTU domain-containing protein</fullName>
    </recommendedName>
</protein>
<proteinExistence type="predicted"/>
<evidence type="ECO:0000313" key="3">
    <source>
        <dbReference type="EnsemblMetazoa" id="G27882.11:cds"/>
    </source>
</evidence>